<gene>
    <name evidence="6" type="ORF">DUNSADRAFT_5033</name>
</gene>
<comment type="caution">
    <text evidence="6">The sequence shown here is derived from an EMBL/GenBank/DDBJ whole genome shotgun (WGS) entry which is preliminary data.</text>
</comment>
<dbReference type="Pfam" id="PF03635">
    <property type="entry name" value="Vps35"/>
    <property type="match status" value="4"/>
</dbReference>
<keyword evidence="3" id="KW-0813">Transport</keyword>
<proteinExistence type="inferred from homology"/>
<accession>A0ABQ7HAC2</accession>
<keyword evidence="4" id="KW-0653">Protein transport</keyword>
<dbReference type="Gene3D" id="1.25.40.660">
    <property type="entry name" value="Vacuolar protein sorting-associated protein 35, helical subcomplex Vps35-C"/>
    <property type="match status" value="2"/>
</dbReference>
<comment type="subcellular location">
    <subcellularLocation>
        <location evidence="1">Membrane</location>
        <topology evidence="1">Peripheral membrane protein</topology>
    </subcellularLocation>
</comment>
<protein>
    <submittedName>
        <fullName evidence="6">Vacuolar protein sorting-associated protein 35-domain-containing protein</fullName>
    </submittedName>
</protein>
<evidence type="ECO:0000256" key="4">
    <source>
        <dbReference type="ARBA" id="ARBA00022927"/>
    </source>
</evidence>
<dbReference type="PANTHER" id="PTHR11099">
    <property type="entry name" value="VACUOLAR SORTING PROTEIN 35"/>
    <property type="match status" value="1"/>
</dbReference>
<evidence type="ECO:0000313" key="6">
    <source>
        <dbReference type="EMBL" id="KAF5843796.1"/>
    </source>
</evidence>
<keyword evidence="5" id="KW-0472">Membrane</keyword>
<evidence type="ECO:0000313" key="7">
    <source>
        <dbReference type="Proteomes" id="UP000815325"/>
    </source>
</evidence>
<dbReference type="InterPro" id="IPR005378">
    <property type="entry name" value="Vps35"/>
</dbReference>
<comment type="similarity">
    <text evidence="2">Belongs to the VPS35 family.</text>
</comment>
<sequence length="691" mass="75468">MLSELRTSQLSPQKYYELYMMIFDQLADVEAFFGDERSKGRTYAELYEMVQHAGNVLPRLYLMVAVGCLYIKSGEAPARDILKDLVELCKGVGTARDREKREIERQQLADLVGRNLTYISQLDGLGFDMYSQQVLPRVMEQIISCKDDIAQQYLFQAVVQCFPDVFHLDTLSSLLNALPELQPGVKVHTVLAGLMDRLARYAATDAASLSRLTSMHAFDRFKDAISHILMAQNTMPAADAVEMYAALMNFTGSVHPQEVDKVNKALLLNATPCCHAGSAVQVVFPSADFSLPQQALLLDAPHAALHIVAETVLFIQPLVYDAPPQAGAGTHPGAMLTIDDLDDEDVQNEQTLVARALHSLHAPDPDVQLQLLQVAQQQLFLGGMRRLRHTLPALGFATLRLVRRVTGGEAAKSVTAEALLQWLLQQCTTLAEVPEPLMALRLLLAGALAASEEAQGLEMLAYSFFEQASANVCGYASRLLRRGDQCRAVCMASRLSWQEDAKPDPSGSVKGHPPVRDAKRVMACLQRALKIANAAKQQAVASSSPFKLASLAGAAPAPAPLLGAATPASQQHPLGLFVEVLNHYLLYLDAGLEEFTPSAVQLLIDKVQEEVESDVAAARLLQQQQQQQQASGGEQGAGGSSMLGALTEALRYWLSTARHIEFQKASADGKIKERYSQLQIKPQPDMKHLLA</sequence>
<evidence type="ECO:0000256" key="1">
    <source>
        <dbReference type="ARBA" id="ARBA00004170"/>
    </source>
</evidence>
<organism evidence="6 7">
    <name type="scientific">Dunaliella salina</name>
    <name type="common">Green alga</name>
    <name type="synonym">Protococcus salinus</name>
    <dbReference type="NCBI Taxonomy" id="3046"/>
    <lineage>
        <taxon>Eukaryota</taxon>
        <taxon>Viridiplantae</taxon>
        <taxon>Chlorophyta</taxon>
        <taxon>core chlorophytes</taxon>
        <taxon>Chlorophyceae</taxon>
        <taxon>CS clade</taxon>
        <taxon>Chlamydomonadales</taxon>
        <taxon>Dunaliellaceae</taxon>
        <taxon>Dunaliella</taxon>
    </lineage>
</organism>
<dbReference type="PANTHER" id="PTHR11099:SF0">
    <property type="entry name" value="VACUOLAR PROTEIN SORTING-ASSOCIATED PROTEIN 35"/>
    <property type="match status" value="1"/>
</dbReference>
<evidence type="ECO:0000256" key="3">
    <source>
        <dbReference type="ARBA" id="ARBA00022448"/>
    </source>
</evidence>
<evidence type="ECO:0000256" key="2">
    <source>
        <dbReference type="ARBA" id="ARBA00006536"/>
    </source>
</evidence>
<dbReference type="Proteomes" id="UP000815325">
    <property type="component" value="Unassembled WGS sequence"/>
</dbReference>
<dbReference type="EMBL" id="MU069437">
    <property type="protein sequence ID" value="KAF5843796.1"/>
    <property type="molecule type" value="Genomic_DNA"/>
</dbReference>
<evidence type="ECO:0000256" key="5">
    <source>
        <dbReference type="ARBA" id="ARBA00023136"/>
    </source>
</evidence>
<name>A0ABQ7HAC2_DUNSA</name>
<dbReference type="InterPro" id="IPR042491">
    <property type="entry name" value="Vps35_C"/>
</dbReference>
<reference evidence="6" key="1">
    <citation type="submission" date="2017-08" db="EMBL/GenBank/DDBJ databases">
        <authorList>
            <person name="Polle J.E."/>
            <person name="Barry K."/>
            <person name="Cushman J."/>
            <person name="Schmutz J."/>
            <person name="Tran D."/>
            <person name="Hathwaick L.T."/>
            <person name="Yim W.C."/>
            <person name="Jenkins J."/>
            <person name="Mckie-Krisberg Z.M."/>
            <person name="Prochnik S."/>
            <person name="Lindquist E."/>
            <person name="Dockter R.B."/>
            <person name="Adam C."/>
            <person name="Molina H."/>
            <person name="Bunkerborg J."/>
            <person name="Jin E."/>
            <person name="Buchheim M."/>
            <person name="Magnuson J."/>
        </authorList>
    </citation>
    <scope>NUCLEOTIDE SEQUENCE</scope>
    <source>
        <strain evidence="6">CCAP 19/18</strain>
    </source>
</reference>
<keyword evidence="7" id="KW-1185">Reference proteome</keyword>